<dbReference type="EMBL" id="MAAO01000004">
    <property type="protein sequence ID" value="OUR98466.1"/>
    <property type="molecule type" value="Genomic_DNA"/>
</dbReference>
<dbReference type="GO" id="GO:0000976">
    <property type="term" value="F:transcription cis-regulatory region binding"/>
    <property type="evidence" value="ECO:0007669"/>
    <property type="project" value="TreeGrafter"/>
</dbReference>
<dbReference type="InterPro" id="IPR036388">
    <property type="entry name" value="WH-like_DNA-bd_sf"/>
</dbReference>
<dbReference type="InterPro" id="IPR000847">
    <property type="entry name" value="LysR_HTH_N"/>
</dbReference>
<evidence type="ECO:0000313" key="6">
    <source>
        <dbReference type="EMBL" id="OUR98466.1"/>
    </source>
</evidence>
<proteinExistence type="inferred from homology"/>
<evidence type="ECO:0000256" key="2">
    <source>
        <dbReference type="ARBA" id="ARBA00023015"/>
    </source>
</evidence>
<accession>A0A1Y5FA38</accession>
<comment type="caution">
    <text evidence="6">The sequence shown here is derived from an EMBL/GenBank/DDBJ whole genome shotgun (WGS) entry which is preliminary data.</text>
</comment>
<dbReference type="PANTHER" id="PTHR30126">
    <property type="entry name" value="HTH-TYPE TRANSCRIPTIONAL REGULATOR"/>
    <property type="match status" value="1"/>
</dbReference>
<dbReference type="PRINTS" id="PR00039">
    <property type="entry name" value="HTHLYSR"/>
</dbReference>
<evidence type="ECO:0000259" key="5">
    <source>
        <dbReference type="PROSITE" id="PS50931"/>
    </source>
</evidence>
<feature type="domain" description="HTH lysR-type" evidence="5">
    <location>
        <begin position="1"/>
        <end position="58"/>
    </location>
</feature>
<dbReference type="FunFam" id="1.10.10.10:FF:000001">
    <property type="entry name" value="LysR family transcriptional regulator"/>
    <property type="match status" value="1"/>
</dbReference>
<dbReference type="GO" id="GO:0003700">
    <property type="term" value="F:DNA-binding transcription factor activity"/>
    <property type="evidence" value="ECO:0007669"/>
    <property type="project" value="InterPro"/>
</dbReference>
<dbReference type="InterPro" id="IPR005119">
    <property type="entry name" value="LysR_subst-bd"/>
</dbReference>
<dbReference type="Gene3D" id="3.40.190.290">
    <property type="match status" value="1"/>
</dbReference>
<keyword evidence="3" id="KW-0238">DNA-binding</keyword>
<keyword evidence="2" id="KW-0805">Transcription regulation</keyword>
<dbReference type="AlphaFoldDB" id="A0A1Y5FA38"/>
<dbReference type="Pfam" id="PF03466">
    <property type="entry name" value="LysR_substrate"/>
    <property type="match status" value="1"/>
</dbReference>
<keyword evidence="4" id="KW-0804">Transcription</keyword>
<name>A0A1Y5FA38_9BACT</name>
<dbReference type="SUPFAM" id="SSF46785">
    <property type="entry name" value="Winged helix' DNA-binding domain"/>
    <property type="match status" value="1"/>
</dbReference>
<evidence type="ECO:0000256" key="4">
    <source>
        <dbReference type="ARBA" id="ARBA00023163"/>
    </source>
</evidence>
<evidence type="ECO:0000256" key="1">
    <source>
        <dbReference type="ARBA" id="ARBA00009437"/>
    </source>
</evidence>
<dbReference type="PANTHER" id="PTHR30126:SF93">
    <property type="entry name" value="HTH LYSR-TYPE DOMAIN-CONTAINING PROTEIN"/>
    <property type="match status" value="1"/>
</dbReference>
<organism evidence="6 7">
    <name type="scientific">Halobacteriovorax marinus</name>
    <dbReference type="NCBI Taxonomy" id="97084"/>
    <lineage>
        <taxon>Bacteria</taxon>
        <taxon>Pseudomonadati</taxon>
        <taxon>Bdellovibrionota</taxon>
        <taxon>Bacteriovoracia</taxon>
        <taxon>Bacteriovoracales</taxon>
        <taxon>Halobacteriovoraceae</taxon>
        <taxon>Halobacteriovorax</taxon>
    </lineage>
</organism>
<dbReference type="CDD" id="cd05466">
    <property type="entry name" value="PBP2_LTTR_substrate"/>
    <property type="match status" value="1"/>
</dbReference>
<dbReference type="Gene3D" id="1.10.10.10">
    <property type="entry name" value="Winged helix-like DNA-binding domain superfamily/Winged helix DNA-binding domain"/>
    <property type="match status" value="1"/>
</dbReference>
<dbReference type="Pfam" id="PF00126">
    <property type="entry name" value="HTH_1"/>
    <property type="match status" value="1"/>
</dbReference>
<gene>
    <name evidence="6" type="ORF">A9Q84_03385</name>
</gene>
<evidence type="ECO:0000313" key="7">
    <source>
        <dbReference type="Proteomes" id="UP000196531"/>
    </source>
</evidence>
<reference evidence="7" key="1">
    <citation type="journal article" date="2017" name="Proc. Natl. Acad. Sci. U.S.A.">
        <title>Simulation of Deepwater Horizon oil plume reveals substrate specialization within a complex community of hydrocarbon-degraders.</title>
        <authorList>
            <person name="Hu P."/>
            <person name="Dubinsky E.A."/>
            <person name="Probst A.J."/>
            <person name="Wang J."/>
            <person name="Sieber C.M.K."/>
            <person name="Tom L.M."/>
            <person name="Gardinali P."/>
            <person name="Banfield J.F."/>
            <person name="Atlas R.M."/>
            <person name="Andersen G.L."/>
        </authorList>
    </citation>
    <scope>NUCLEOTIDE SEQUENCE [LARGE SCALE GENOMIC DNA]</scope>
</reference>
<dbReference type="Proteomes" id="UP000196531">
    <property type="component" value="Unassembled WGS sequence"/>
</dbReference>
<dbReference type="SUPFAM" id="SSF53850">
    <property type="entry name" value="Periplasmic binding protein-like II"/>
    <property type="match status" value="1"/>
</dbReference>
<protein>
    <recommendedName>
        <fullName evidence="5">HTH lysR-type domain-containing protein</fullName>
    </recommendedName>
</protein>
<comment type="similarity">
    <text evidence="1">Belongs to the LysR transcriptional regulatory family.</text>
</comment>
<dbReference type="InterPro" id="IPR036390">
    <property type="entry name" value="WH_DNA-bd_sf"/>
</dbReference>
<dbReference type="PROSITE" id="PS50931">
    <property type="entry name" value="HTH_LYSR"/>
    <property type="match status" value="1"/>
</dbReference>
<evidence type="ECO:0000256" key="3">
    <source>
        <dbReference type="ARBA" id="ARBA00023125"/>
    </source>
</evidence>
<sequence length="293" mass="32886">MDMNKLHYFCTVEQTGSLAKASELLHISQPAISKAIKSLEGELGKKLIIPSGRGISITDDGKLLAKKARPLVDSVTGLKDIFSQDVLAGAPLSIGTFEVFSTYFLGQVISKEFKNRAVDVLELMPGELEKSICDRSVDIGITYLPIPNPDIDIFKIMKIEMGIYGLKNKFDKSKLSEVPFVVPIQKLVGTPSKVRGLDGWPDDKIPRNILYRVTMMETALELCRQGVCVGYFPKFIIDLHNKKVKSSHVLHEVKHREPLKKSTQDVYMIKRKSHLETSDFKKISKSLRMLNHS</sequence>